<dbReference type="PANTHER" id="PTHR48081">
    <property type="entry name" value="AB HYDROLASE SUPERFAMILY PROTEIN C4A8.06C"/>
    <property type="match status" value="1"/>
</dbReference>
<dbReference type="Gene3D" id="3.40.50.1820">
    <property type="entry name" value="alpha/beta hydrolase"/>
    <property type="match status" value="1"/>
</dbReference>
<keyword evidence="1" id="KW-0378">Hydrolase</keyword>
<accession>A0A381WGD8</accession>
<organism evidence="3">
    <name type="scientific">marine metagenome</name>
    <dbReference type="NCBI Taxonomy" id="408172"/>
    <lineage>
        <taxon>unclassified sequences</taxon>
        <taxon>metagenomes</taxon>
        <taxon>ecological metagenomes</taxon>
    </lineage>
</organism>
<evidence type="ECO:0000313" key="3">
    <source>
        <dbReference type="EMBL" id="SVA51600.1"/>
    </source>
</evidence>
<dbReference type="EMBL" id="UINC01011736">
    <property type="protein sequence ID" value="SVA51600.1"/>
    <property type="molecule type" value="Genomic_DNA"/>
</dbReference>
<proteinExistence type="predicted"/>
<dbReference type="Pfam" id="PF07859">
    <property type="entry name" value="Abhydrolase_3"/>
    <property type="match status" value="1"/>
</dbReference>
<evidence type="ECO:0000259" key="2">
    <source>
        <dbReference type="Pfam" id="PF07859"/>
    </source>
</evidence>
<reference evidence="3" key="1">
    <citation type="submission" date="2018-05" db="EMBL/GenBank/DDBJ databases">
        <authorList>
            <person name="Lanie J.A."/>
            <person name="Ng W.-L."/>
            <person name="Kazmierczak K.M."/>
            <person name="Andrzejewski T.M."/>
            <person name="Davidsen T.M."/>
            <person name="Wayne K.J."/>
            <person name="Tettelin H."/>
            <person name="Glass J.I."/>
            <person name="Rusch D."/>
            <person name="Podicherti R."/>
            <person name="Tsui H.-C.T."/>
            <person name="Winkler M.E."/>
        </authorList>
    </citation>
    <scope>NUCLEOTIDE SEQUENCE</scope>
</reference>
<dbReference type="InterPro" id="IPR050300">
    <property type="entry name" value="GDXG_lipolytic_enzyme"/>
</dbReference>
<feature type="domain" description="Alpha/beta hydrolase fold-3" evidence="2">
    <location>
        <begin position="77"/>
        <end position="283"/>
    </location>
</feature>
<protein>
    <recommendedName>
        <fullName evidence="2">Alpha/beta hydrolase fold-3 domain-containing protein</fullName>
    </recommendedName>
</protein>
<dbReference type="InterPro" id="IPR013094">
    <property type="entry name" value="AB_hydrolase_3"/>
</dbReference>
<gene>
    <name evidence="3" type="ORF">METZ01_LOCUS104454</name>
</gene>
<dbReference type="InterPro" id="IPR029058">
    <property type="entry name" value="AB_hydrolase_fold"/>
</dbReference>
<dbReference type="GO" id="GO:0004806">
    <property type="term" value="F:triacylglycerol lipase activity"/>
    <property type="evidence" value="ECO:0007669"/>
    <property type="project" value="TreeGrafter"/>
</dbReference>
<dbReference type="PANTHER" id="PTHR48081:SF30">
    <property type="entry name" value="ACETYL-HYDROLASE LIPR-RELATED"/>
    <property type="match status" value="1"/>
</dbReference>
<dbReference type="SUPFAM" id="SSF53474">
    <property type="entry name" value="alpha/beta-Hydrolases"/>
    <property type="match status" value="1"/>
</dbReference>
<name>A0A381WGD8_9ZZZZ</name>
<dbReference type="AlphaFoldDB" id="A0A381WGD8"/>
<sequence length="307" mass="33111">MSSKENEIVIQHQKDLLEVFGSVLDERIGMKHSRYVIDDYFSADESIKPCCGAVPVSAEGIYALWIRAEGADPNKRLLYLHGGGYILGSVRGYQGLASYLSSATGASVLLIDYSLAPENKFPAGIEDVKTAFNWMLENGPDGASPAGKTYIAGDSAGGGLSLASTLAMRDEGLTLPDGVIALSPWTELEPTSTSFEENSETDPFLSREGITGMADAYVNSPEDKTNPLASPLFASFKGFPDLLIQVGSREMLLDDAKRVAQKAEEEGCKVDLQVWEDMVHVWQGYAPFLPEAVEALEAIGNFVNGDK</sequence>
<evidence type="ECO:0000256" key="1">
    <source>
        <dbReference type="ARBA" id="ARBA00022801"/>
    </source>
</evidence>